<gene>
    <name evidence="1" type="ORF">GMARGA_LOCUS16056</name>
</gene>
<name>A0ABN7V9Q9_GIGMA</name>
<reference evidence="1 2" key="1">
    <citation type="submission" date="2021-06" db="EMBL/GenBank/DDBJ databases">
        <authorList>
            <person name="Kallberg Y."/>
            <person name="Tangrot J."/>
            <person name="Rosling A."/>
        </authorList>
    </citation>
    <scope>NUCLEOTIDE SEQUENCE [LARGE SCALE GENOMIC DNA]</scope>
    <source>
        <strain evidence="1 2">120-4 pot B 10/14</strain>
    </source>
</reference>
<sequence length="80" mass="8850">MKKIHNTRSKGEEMLTLLQITIPEVIDAKISAFQDISSASSTGRQFSHKKFYGFDIEVSGNLCNTQLGKMSSPDLQTAQT</sequence>
<protein>
    <submittedName>
        <fullName evidence="1">24988_t:CDS:1</fullName>
    </submittedName>
</protein>
<evidence type="ECO:0000313" key="2">
    <source>
        <dbReference type="Proteomes" id="UP000789901"/>
    </source>
</evidence>
<dbReference type="EMBL" id="CAJVQB010011446">
    <property type="protein sequence ID" value="CAG8747793.1"/>
    <property type="molecule type" value="Genomic_DNA"/>
</dbReference>
<comment type="caution">
    <text evidence="1">The sequence shown here is derived from an EMBL/GenBank/DDBJ whole genome shotgun (WGS) entry which is preliminary data.</text>
</comment>
<organism evidence="1 2">
    <name type="scientific">Gigaspora margarita</name>
    <dbReference type="NCBI Taxonomy" id="4874"/>
    <lineage>
        <taxon>Eukaryota</taxon>
        <taxon>Fungi</taxon>
        <taxon>Fungi incertae sedis</taxon>
        <taxon>Mucoromycota</taxon>
        <taxon>Glomeromycotina</taxon>
        <taxon>Glomeromycetes</taxon>
        <taxon>Diversisporales</taxon>
        <taxon>Gigasporaceae</taxon>
        <taxon>Gigaspora</taxon>
    </lineage>
</organism>
<dbReference type="Proteomes" id="UP000789901">
    <property type="component" value="Unassembled WGS sequence"/>
</dbReference>
<keyword evidence="2" id="KW-1185">Reference proteome</keyword>
<accession>A0ABN7V9Q9</accession>
<proteinExistence type="predicted"/>
<evidence type="ECO:0000313" key="1">
    <source>
        <dbReference type="EMBL" id="CAG8747793.1"/>
    </source>
</evidence>